<keyword evidence="2" id="KW-1185">Reference proteome</keyword>
<proteinExistence type="predicted"/>
<reference evidence="1 2" key="1">
    <citation type="journal article" date="2018" name="Front. Plant Sci.">
        <title>Red Clover (Trifolium pratense) and Zigzag Clover (T. medium) - A Picture of Genomic Similarities and Differences.</title>
        <authorList>
            <person name="Dluhosova J."/>
            <person name="Istvanek J."/>
            <person name="Nedelnik J."/>
            <person name="Repkova J."/>
        </authorList>
    </citation>
    <scope>NUCLEOTIDE SEQUENCE [LARGE SCALE GENOMIC DNA]</scope>
    <source>
        <strain evidence="2">cv. 10/8</strain>
        <tissue evidence="1">Leaf</tissue>
    </source>
</reference>
<evidence type="ECO:0000313" key="2">
    <source>
        <dbReference type="Proteomes" id="UP000265520"/>
    </source>
</evidence>
<dbReference type="Proteomes" id="UP000265520">
    <property type="component" value="Unassembled WGS sequence"/>
</dbReference>
<accession>A0A392VS12</accession>
<organism evidence="1 2">
    <name type="scientific">Trifolium medium</name>
    <dbReference type="NCBI Taxonomy" id="97028"/>
    <lineage>
        <taxon>Eukaryota</taxon>
        <taxon>Viridiplantae</taxon>
        <taxon>Streptophyta</taxon>
        <taxon>Embryophyta</taxon>
        <taxon>Tracheophyta</taxon>
        <taxon>Spermatophyta</taxon>
        <taxon>Magnoliopsida</taxon>
        <taxon>eudicotyledons</taxon>
        <taxon>Gunneridae</taxon>
        <taxon>Pentapetalae</taxon>
        <taxon>rosids</taxon>
        <taxon>fabids</taxon>
        <taxon>Fabales</taxon>
        <taxon>Fabaceae</taxon>
        <taxon>Papilionoideae</taxon>
        <taxon>50 kb inversion clade</taxon>
        <taxon>NPAAA clade</taxon>
        <taxon>Hologalegina</taxon>
        <taxon>IRL clade</taxon>
        <taxon>Trifolieae</taxon>
        <taxon>Trifolium</taxon>
    </lineage>
</organism>
<dbReference type="AlphaFoldDB" id="A0A392VS12"/>
<sequence length="55" mass="6630">MKTKRKRRLQHDAVLRWIRSESKIMVPEKRAASGEESWKNDYECCQEEIGYITED</sequence>
<protein>
    <submittedName>
        <fullName evidence="1">Uncharacterized protein</fullName>
    </submittedName>
</protein>
<name>A0A392VS12_9FABA</name>
<evidence type="ECO:0000313" key="1">
    <source>
        <dbReference type="EMBL" id="MCI90252.1"/>
    </source>
</evidence>
<dbReference type="EMBL" id="LXQA011239318">
    <property type="protein sequence ID" value="MCI90252.1"/>
    <property type="molecule type" value="Genomic_DNA"/>
</dbReference>
<comment type="caution">
    <text evidence="1">The sequence shown here is derived from an EMBL/GenBank/DDBJ whole genome shotgun (WGS) entry which is preliminary data.</text>
</comment>
<feature type="non-terminal residue" evidence="1">
    <location>
        <position position="55"/>
    </location>
</feature>